<dbReference type="EMBL" id="JH603170">
    <property type="protein sequence ID" value="EIC20889.1"/>
    <property type="molecule type" value="Genomic_DNA"/>
</dbReference>
<proteinExistence type="predicted"/>
<protein>
    <submittedName>
        <fullName evidence="1">Uncharacterized protein</fullName>
    </submittedName>
</protein>
<dbReference type="HOGENOM" id="CLU_3405960_0_0_6"/>
<keyword evidence="2" id="KW-1185">Reference proteome</keyword>
<reference evidence="1 2" key="2">
    <citation type="submission" date="2011-11" db="EMBL/GenBank/DDBJ databases">
        <authorList>
            <consortium name="US DOE Joint Genome Institute"/>
            <person name="Lucas S."/>
            <person name="Han J."/>
            <person name="Lapidus A."/>
            <person name="Cheng J.-F."/>
            <person name="Goodwin L."/>
            <person name="Pitluck S."/>
            <person name="Peters L."/>
            <person name="Ovchinnikova G."/>
            <person name="Zhang X."/>
            <person name="Detter J.C."/>
            <person name="Han C."/>
            <person name="Tapia R."/>
            <person name="Land M."/>
            <person name="Hauser L."/>
            <person name="Kyrpides N."/>
            <person name="Ivanova N."/>
            <person name="Pagani I."/>
            <person name="Vogl K."/>
            <person name="Liu Z."/>
            <person name="Overmann J."/>
            <person name="Frigaard N.-U."/>
            <person name="Bryant D."/>
            <person name="Woyke T."/>
        </authorList>
    </citation>
    <scope>NUCLEOTIDE SEQUENCE [LARGE SCALE GENOMIC DNA]</scope>
    <source>
        <strain evidence="1 2">970</strain>
    </source>
</reference>
<name>H8Z7F9_9GAMM</name>
<organism evidence="1 2">
    <name type="scientific">Thiorhodovibrio frisius</name>
    <dbReference type="NCBI Taxonomy" id="631362"/>
    <lineage>
        <taxon>Bacteria</taxon>
        <taxon>Pseudomonadati</taxon>
        <taxon>Pseudomonadota</taxon>
        <taxon>Gammaproteobacteria</taxon>
        <taxon>Chromatiales</taxon>
        <taxon>Chromatiaceae</taxon>
        <taxon>Thiorhodovibrio</taxon>
    </lineage>
</organism>
<evidence type="ECO:0000313" key="1">
    <source>
        <dbReference type="EMBL" id="EIC20889.1"/>
    </source>
</evidence>
<evidence type="ECO:0000313" key="2">
    <source>
        <dbReference type="Proteomes" id="UP000002964"/>
    </source>
</evidence>
<reference evidence="2" key="1">
    <citation type="submission" date="2011-06" db="EMBL/GenBank/DDBJ databases">
        <authorList>
            <consortium name="US DOE Joint Genome Institute (JGI-PGF)"/>
            <person name="Lucas S."/>
            <person name="Han J."/>
            <person name="Lapidus A."/>
            <person name="Cheng J.-F."/>
            <person name="Goodwin L."/>
            <person name="Pitluck S."/>
            <person name="Peters L."/>
            <person name="Land M.L."/>
            <person name="Hauser L."/>
            <person name="Vogl K."/>
            <person name="Liu Z."/>
            <person name="Overmann J."/>
            <person name="Frigaard N.-U."/>
            <person name="Bryant D.A."/>
            <person name="Woyke T.J."/>
        </authorList>
    </citation>
    <scope>NUCLEOTIDE SEQUENCE [LARGE SCALE GENOMIC DNA]</scope>
    <source>
        <strain evidence="2">970</strain>
    </source>
</reference>
<gene>
    <name evidence="1" type="ORF">Thi970DRAFT_04559</name>
</gene>
<dbReference type="AlphaFoldDB" id="H8Z7F9"/>
<sequence length="30" mass="3315">MFIVINRVAVVEDFAEMFGVMIDSAVADPQ</sequence>
<accession>H8Z7F9</accession>
<dbReference type="Proteomes" id="UP000002964">
    <property type="component" value="Unassembled WGS sequence"/>
</dbReference>